<feature type="region of interest" description="Disordered" evidence="1">
    <location>
        <begin position="32"/>
        <end position="57"/>
    </location>
</feature>
<dbReference type="AlphaFoldDB" id="A0A194PEQ2"/>
<protein>
    <submittedName>
        <fullName evidence="2">Uncharacterized protein</fullName>
    </submittedName>
</protein>
<proteinExistence type="predicted"/>
<evidence type="ECO:0000313" key="3">
    <source>
        <dbReference type="Proteomes" id="UP000053268"/>
    </source>
</evidence>
<name>A0A194PEQ2_PAPXU</name>
<evidence type="ECO:0000313" key="2">
    <source>
        <dbReference type="EMBL" id="KPI91174.1"/>
    </source>
</evidence>
<dbReference type="EMBL" id="KQ459606">
    <property type="protein sequence ID" value="KPI91174.1"/>
    <property type="molecule type" value="Genomic_DNA"/>
</dbReference>
<sequence length="177" mass="18650">MHCTYSYTHFNGKPGALALRSNETTVSFAGTFRTGVGRGRGSAGEPRPAAAPPPARSSPFYEWKAAILNEPRTRSGRPLFSQASDGARRGAGRGPEAGASAGGAKFCGAGGGGCARLSSFRRALTAHAPRAPRGRIRELGFRSARVAQPHLLSSCNCTFVHLPRTTLSLRAGRSRTR</sequence>
<evidence type="ECO:0000256" key="1">
    <source>
        <dbReference type="SAM" id="MobiDB-lite"/>
    </source>
</evidence>
<gene>
    <name evidence="2" type="ORF">RR46_14678</name>
</gene>
<organism evidence="2 3">
    <name type="scientific">Papilio xuthus</name>
    <name type="common">Asian swallowtail butterfly</name>
    <dbReference type="NCBI Taxonomy" id="66420"/>
    <lineage>
        <taxon>Eukaryota</taxon>
        <taxon>Metazoa</taxon>
        <taxon>Ecdysozoa</taxon>
        <taxon>Arthropoda</taxon>
        <taxon>Hexapoda</taxon>
        <taxon>Insecta</taxon>
        <taxon>Pterygota</taxon>
        <taxon>Neoptera</taxon>
        <taxon>Endopterygota</taxon>
        <taxon>Lepidoptera</taxon>
        <taxon>Glossata</taxon>
        <taxon>Ditrysia</taxon>
        <taxon>Papilionoidea</taxon>
        <taxon>Papilionidae</taxon>
        <taxon>Papilioninae</taxon>
        <taxon>Papilio</taxon>
    </lineage>
</organism>
<accession>A0A194PEQ2</accession>
<keyword evidence="3" id="KW-1185">Reference proteome</keyword>
<dbReference type="Proteomes" id="UP000053268">
    <property type="component" value="Unassembled WGS sequence"/>
</dbReference>
<reference evidence="2 3" key="1">
    <citation type="journal article" date="2015" name="Nat. Commun.">
        <title>Outbred genome sequencing and CRISPR/Cas9 gene editing in butterflies.</title>
        <authorList>
            <person name="Li X."/>
            <person name="Fan D."/>
            <person name="Zhang W."/>
            <person name="Liu G."/>
            <person name="Zhang L."/>
            <person name="Zhao L."/>
            <person name="Fang X."/>
            <person name="Chen L."/>
            <person name="Dong Y."/>
            <person name="Chen Y."/>
            <person name="Ding Y."/>
            <person name="Zhao R."/>
            <person name="Feng M."/>
            <person name="Zhu Y."/>
            <person name="Feng Y."/>
            <person name="Jiang X."/>
            <person name="Zhu D."/>
            <person name="Xiang H."/>
            <person name="Feng X."/>
            <person name="Li S."/>
            <person name="Wang J."/>
            <person name="Zhang G."/>
            <person name="Kronforst M.R."/>
            <person name="Wang W."/>
        </authorList>
    </citation>
    <scope>NUCLEOTIDE SEQUENCE [LARGE SCALE GENOMIC DNA]</scope>
    <source>
        <strain evidence="2">Ya'a_city_454_Px</strain>
        <tissue evidence="2">Whole body</tissue>
    </source>
</reference>
<feature type="region of interest" description="Disordered" evidence="1">
    <location>
        <begin position="72"/>
        <end position="101"/>
    </location>
</feature>